<dbReference type="GO" id="GO:0034227">
    <property type="term" value="P:tRNA thio-modification"/>
    <property type="evidence" value="ECO:0007669"/>
    <property type="project" value="UniProtKB-UniRule"/>
</dbReference>
<keyword evidence="2 5" id="KW-1017">Isopeptide bond</keyword>
<evidence type="ECO:0000256" key="5">
    <source>
        <dbReference type="HAMAP-Rule" id="MF_03048"/>
    </source>
</evidence>
<dbReference type="HAMAP" id="MF_03048">
    <property type="entry name" value="Urm1"/>
    <property type="match status" value="1"/>
</dbReference>
<proteinExistence type="inferred from homology"/>
<dbReference type="GO" id="GO:0002098">
    <property type="term" value="P:tRNA wobble uridine modification"/>
    <property type="evidence" value="ECO:0007669"/>
    <property type="project" value="UniProtKB-UniRule"/>
</dbReference>
<reference evidence="8" key="1">
    <citation type="submission" date="2022-11" db="UniProtKB">
        <authorList>
            <consortium name="WormBaseParasite"/>
        </authorList>
    </citation>
    <scope>IDENTIFICATION</scope>
</reference>
<dbReference type="SUPFAM" id="SSF54285">
    <property type="entry name" value="MoaD/ThiS"/>
    <property type="match status" value="1"/>
</dbReference>
<comment type="similarity">
    <text evidence="5 6">Belongs to the URM1 family.</text>
</comment>
<dbReference type="PIRSF" id="PIRSF037379">
    <property type="entry name" value="Ubiquitin-related_modifier_1"/>
    <property type="match status" value="1"/>
</dbReference>
<name>A0A915Q4F9_9BILA</name>
<dbReference type="Gene3D" id="3.10.20.30">
    <property type="match status" value="1"/>
</dbReference>
<keyword evidence="1 5" id="KW-0963">Cytoplasm</keyword>
<dbReference type="GO" id="GO:0032447">
    <property type="term" value="P:protein urmylation"/>
    <property type="evidence" value="ECO:0007669"/>
    <property type="project" value="UniProtKB-UniRule"/>
</dbReference>
<evidence type="ECO:0000313" key="8">
    <source>
        <dbReference type="WBParaSite" id="sdigi.contig902.g9974.t1"/>
    </source>
</evidence>
<evidence type="ECO:0000256" key="2">
    <source>
        <dbReference type="ARBA" id="ARBA00022499"/>
    </source>
</evidence>
<evidence type="ECO:0000313" key="7">
    <source>
        <dbReference type="Proteomes" id="UP000887581"/>
    </source>
</evidence>
<dbReference type="InterPro" id="IPR015221">
    <property type="entry name" value="Urm1"/>
</dbReference>
<dbReference type="WBParaSite" id="sdigi.contig902.g9974.t1">
    <property type="protein sequence ID" value="sdigi.contig902.g9974.t1"/>
    <property type="gene ID" value="sdigi.contig902.g9974"/>
</dbReference>
<dbReference type="InterPro" id="IPR012675">
    <property type="entry name" value="Beta-grasp_dom_sf"/>
</dbReference>
<comment type="PTM">
    <text evidence="5">C-terminal thiocarboxylation occurs in 2 steps, it is first acyl-adenylated (-COAMP) via the hesA/moeB/thiF part of the MOCS3/UBA4 homolog, then thiocarboxylated (-COSH) via the rhodanese domain of the MOCS3/UBA4 homolog.</text>
</comment>
<dbReference type="PANTHER" id="PTHR14986">
    <property type="entry name" value="RURM1 PROTEIN"/>
    <property type="match status" value="1"/>
</dbReference>
<keyword evidence="3 5" id="KW-0819">tRNA processing</keyword>
<comment type="subcellular location">
    <subcellularLocation>
        <location evidence="5 6">Cytoplasm</location>
    </subcellularLocation>
</comment>
<keyword evidence="4 5" id="KW-0833">Ubl conjugation pathway</keyword>
<evidence type="ECO:0000256" key="4">
    <source>
        <dbReference type="ARBA" id="ARBA00022786"/>
    </source>
</evidence>
<dbReference type="CDD" id="cd01764">
    <property type="entry name" value="Ubl_Urm1"/>
    <property type="match status" value="1"/>
</dbReference>
<dbReference type="AlphaFoldDB" id="A0A915Q4F9"/>
<evidence type="ECO:0000256" key="6">
    <source>
        <dbReference type="RuleBase" id="RU361182"/>
    </source>
</evidence>
<dbReference type="Pfam" id="PF09138">
    <property type="entry name" value="Urm1"/>
    <property type="match status" value="1"/>
</dbReference>
<dbReference type="InterPro" id="IPR016155">
    <property type="entry name" value="Mopterin_synth/thiamin_S_b"/>
</dbReference>
<keyword evidence="7" id="KW-1185">Reference proteome</keyword>
<feature type="modified residue" description="1-thioglycine" evidence="5">
    <location>
        <position position="104"/>
    </location>
</feature>
<organism evidence="7 8">
    <name type="scientific">Setaria digitata</name>
    <dbReference type="NCBI Taxonomy" id="48799"/>
    <lineage>
        <taxon>Eukaryota</taxon>
        <taxon>Metazoa</taxon>
        <taxon>Ecdysozoa</taxon>
        <taxon>Nematoda</taxon>
        <taxon>Chromadorea</taxon>
        <taxon>Rhabditida</taxon>
        <taxon>Spirurina</taxon>
        <taxon>Spiruromorpha</taxon>
        <taxon>Filarioidea</taxon>
        <taxon>Setariidae</taxon>
        <taxon>Setaria</taxon>
    </lineage>
</organism>
<comment type="function">
    <text evidence="5">Acts as a sulfur carrier required for 2-thiolation of mcm(5)S(2)U at tRNA wobble positions of cytosolic tRNA(Lys), tRNA(Glu) and tRNA(Gln). Serves as sulfur donor in tRNA 2-thiolation reaction by being thiocarboxylated (-COSH) at its C-terminus by the MOCS3/UBA4 homolog. The sulfur is then transferred to tRNA to form 2-thiolation of mcm(5)S(2)U. Also acts as a ubiquitin-like protein (UBL) that is covalently conjugated via an isopeptide bond to lysine residues of target proteins. The thiocarboxylated form serves as substrate for conjugation and oxidative stress specifically induces the formation of UBL-protein conjugates.</text>
</comment>
<evidence type="ECO:0000256" key="3">
    <source>
        <dbReference type="ARBA" id="ARBA00022694"/>
    </source>
</evidence>
<dbReference type="Proteomes" id="UP000887581">
    <property type="component" value="Unplaced"/>
</dbReference>
<evidence type="ECO:0000256" key="1">
    <source>
        <dbReference type="ARBA" id="ARBA00022490"/>
    </source>
</evidence>
<protein>
    <recommendedName>
        <fullName evidence="5">Ubiquitin-related modifier 1 homolog</fullName>
    </recommendedName>
</protein>
<dbReference type="GO" id="GO:0005829">
    <property type="term" value="C:cytosol"/>
    <property type="evidence" value="ECO:0007669"/>
    <property type="project" value="UniProtKB-UniRule"/>
</dbReference>
<sequence length="104" mass="11277">MGVLSLKIEFSGGAESLFDMQKEFDIQVPNESGPLSVGDLLQYINVNLIPDKSRSHLLLDKDAGSVRPGILVLINEVDWDLLQGPKTILEDGDVVSFISTLHGG</sequence>
<comment type="pathway">
    <text evidence="5 6">tRNA modification; 5-methoxycarbonylmethyl-2-thiouridine-tRNA biosynthesis.</text>
</comment>
<feature type="cross-link" description="Glycyl lysine isopeptide (Gly-Lys) (interchain with K-? in acceptor proteins)" evidence="5">
    <location>
        <position position="104"/>
    </location>
</feature>
<accession>A0A915Q4F9</accession>